<dbReference type="AlphaFoldDB" id="A0AAV7FXI5"/>
<dbReference type="Proteomes" id="UP000775213">
    <property type="component" value="Unassembled WGS sequence"/>
</dbReference>
<comment type="caution">
    <text evidence="1">The sequence shown here is derived from an EMBL/GenBank/DDBJ whole genome shotgun (WGS) entry which is preliminary data.</text>
</comment>
<reference evidence="1 2" key="1">
    <citation type="journal article" date="2021" name="Hortic Res">
        <title>Chromosome-scale assembly of the Dendrobium chrysotoxum genome enhances the understanding of orchid evolution.</title>
        <authorList>
            <person name="Zhang Y."/>
            <person name="Zhang G.Q."/>
            <person name="Zhang D."/>
            <person name="Liu X.D."/>
            <person name="Xu X.Y."/>
            <person name="Sun W.H."/>
            <person name="Yu X."/>
            <person name="Zhu X."/>
            <person name="Wang Z.W."/>
            <person name="Zhao X."/>
            <person name="Zhong W.Y."/>
            <person name="Chen H."/>
            <person name="Yin W.L."/>
            <person name="Huang T."/>
            <person name="Niu S.C."/>
            <person name="Liu Z.J."/>
        </authorList>
    </citation>
    <scope>NUCLEOTIDE SEQUENCE [LARGE SCALE GENOMIC DNA]</scope>
    <source>
        <strain evidence="1">Lindl</strain>
    </source>
</reference>
<name>A0AAV7FXI5_DENCH</name>
<sequence length="104" mass="11595">MTQRARDKACEGWASLFDAGFRGWTLAECSSGKNFSPKIIEVLCLHQEGKKGLLGSLPSLGWSKEVKVLCLHQEGEKEVRVLCLHQEGEKVVKILCRTGLVKRL</sequence>
<evidence type="ECO:0000313" key="2">
    <source>
        <dbReference type="Proteomes" id="UP000775213"/>
    </source>
</evidence>
<protein>
    <submittedName>
        <fullName evidence="1">Uncharacterized protein</fullName>
    </submittedName>
</protein>
<organism evidence="1 2">
    <name type="scientific">Dendrobium chrysotoxum</name>
    <name type="common">Orchid</name>
    <dbReference type="NCBI Taxonomy" id="161865"/>
    <lineage>
        <taxon>Eukaryota</taxon>
        <taxon>Viridiplantae</taxon>
        <taxon>Streptophyta</taxon>
        <taxon>Embryophyta</taxon>
        <taxon>Tracheophyta</taxon>
        <taxon>Spermatophyta</taxon>
        <taxon>Magnoliopsida</taxon>
        <taxon>Liliopsida</taxon>
        <taxon>Asparagales</taxon>
        <taxon>Orchidaceae</taxon>
        <taxon>Epidendroideae</taxon>
        <taxon>Malaxideae</taxon>
        <taxon>Dendrobiinae</taxon>
        <taxon>Dendrobium</taxon>
    </lineage>
</organism>
<gene>
    <name evidence="1" type="ORF">IEQ34_021870</name>
</gene>
<evidence type="ECO:0000313" key="1">
    <source>
        <dbReference type="EMBL" id="KAH0448070.1"/>
    </source>
</evidence>
<accession>A0AAV7FXI5</accession>
<proteinExistence type="predicted"/>
<keyword evidence="2" id="KW-1185">Reference proteome</keyword>
<dbReference type="EMBL" id="JAGFBR010000019">
    <property type="protein sequence ID" value="KAH0448070.1"/>
    <property type="molecule type" value="Genomic_DNA"/>
</dbReference>